<dbReference type="InterPro" id="IPR022757">
    <property type="entry name" value="Gsf2"/>
</dbReference>
<dbReference type="HOGENOM" id="CLU_719597_0_0_1"/>
<feature type="transmembrane region" description="Helical" evidence="1">
    <location>
        <begin position="178"/>
        <end position="199"/>
    </location>
</feature>
<dbReference type="InParanoid" id="G8JRA2"/>
<accession>G8JRA2</accession>
<dbReference type="RefSeq" id="XP_003645488.1">
    <property type="nucleotide sequence ID" value="XM_003645440.1"/>
</dbReference>
<evidence type="ECO:0000256" key="1">
    <source>
        <dbReference type="SAM" id="Phobius"/>
    </source>
</evidence>
<dbReference type="STRING" id="931890.G8JRA2"/>
<proteinExistence type="predicted"/>
<organism evidence="2 3">
    <name type="scientific">Eremothecium cymbalariae (strain CBS 270.75 / DBVPG 7215 / KCTC 17166 / NRRL Y-17582)</name>
    <name type="common">Yeast</name>
    <dbReference type="NCBI Taxonomy" id="931890"/>
    <lineage>
        <taxon>Eukaryota</taxon>
        <taxon>Fungi</taxon>
        <taxon>Dikarya</taxon>
        <taxon>Ascomycota</taxon>
        <taxon>Saccharomycotina</taxon>
        <taxon>Saccharomycetes</taxon>
        <taxon>Saccharomycetales</taxon>
        <taxon>Saccharomycetaceae</taxon>
        <taxon>Eremothecium</taxon>
    </lineage>
</organism>
<dbReference type="GO" id="GO:0051082">
    <property type="term" value="F:unfolded protein binding"/>
    <property type="evidence" value="ECO:0007669"/>
    <property type="project" value="EnsemblFungi"/>
</dbReference>
<dbReference type="EMBL" id="CP002499">
    <property type="protein sequence ID" value="AET38671.1"/>
    <property type="molecule type" value="Genomic_DNA"/>
</dbReference>
<dbReference type="GO" id="GO:0006457">
    <property type="term" value="P:protein folding"/>
    <property type="evidence" value="ECO:0007669"/>
    <property type="project" value="EnsemblFungi"/>
</dbReference>
<dbReference type="Pfam" id="PF11055">
    <property type="entry name" value="Gsf2"/>
    <property type="match status" value="1"/>
</dbReference>
<dbReference type="FunCoup" id="G8JRA2">
    <property type="interactions" value="136"/>
</dbReference>
<dbReference type="OrthoDB" id="4076669at2759"/>
<name>G8JRA2_ERECY</name>
<reference evidence="3" key="1">
    <citation type="journal article" date="2012" name="G3 (Bethesda)">
        <title>Pichia sorbitophila, an interspecies yeast hybrid reveals early steps of genome resolution following polyploidization.</title>
        <authorList>
            <person name="Leh Louis V."/>
            <person name="Despons L."/>
            <person name="Friedrich A."/>
            <person name="Martin T."/>
            <person name="Durrens P."/>
            <person name="Casaregola S."/>
            <person name="Neuveglise C."/>
            <person name="Fairhead C."/>
            <person name="Marck C."/>
            <person name="Cruz J.A."/>
            <person name="Straub M.L."/>
            <person name="Kugler V."/>
            <person name="Sacerdot C."/>
            <person name="Uzunov Z."/>
            <person name="Thierry A."/>
            <person name="Weiss S."/>
            <person name="Bleykasten C."/>
            <person name="De Montigny J."/>
            <person name="Jacques N."/>
            <person name="Jung P."/>
            <person name="Lemaire M."/>
            <person name="Mallet S."/>
            <person name="Morel G."/>
            <person name="Richard G.F."/>
            <person name="Sarkar A."/>
            <person name="Savel G."/>
            <person name="Schacherer J."/>
            <person name="Seret M.L."/>
            <person name="Talla E."/>
            <person name="Samson G."/>
            <person name="Jubin C."/>
            <person name="Poulain J."/>
            <person name="Vacherie B."/>
            <person name="Barbe V."/>
            <person name="Pelletier E."/>
            <person name="Sherman D.J."/>
            <person name="Westhof E."/>
            <person name="Weissenbach J."/>
            <person name="Baret P.V."/>
            <person name="Wincker P."/>
            <person name="Gaillardin C."/>
            <person name="Dujon B."/>
            <person name="Souciet J.L."/>
        </authorList>
    </citation>
    <scope>NUCLEOTIDE SEQUENCE [LARGE SCALE GENOMIC DNA]</scope>
    <source>
        <strain evidence="3">CBS 270.75 / DBVPG 7215 / KCTC 17166 / NRRL Y-17582</strain>
    </source>
</reference>
<dbReference type="GO" id="GO:0034394">
    <property type="term" value="P:protein localization to cell surface"/>
    <property type="evidence" value="ECO:0007669"/>
    <property type="project" value="EnsemblFungi"/>
</dbReference>
<dbReference type="Proteomes" id="UP000006790">
    <property type="component" value="Chromosome 3"/>
</dbReference>
<evidence type="ECO:0000313" key="2">
    <source>
        <dbReference type="EMBL" id="AET38671.1"/>
    </source>
</evidence>
<keyword evidence="1" id="KW-0812">Transmembrane</keyword>
<dbReference type="GeneID" id="11468753"/>
<sequence>MEIYVRINDDFEKDYAFQVEKEDTFEDKILKIFSYEKGLAKFMALRPSIFYMDQPSELYKSTHPGFLTENGCLLFDYEADEEQYLELLDTQKEICNQLWPGQLVIPKFEKSWPTIVGYVIIMLAWLYTDVPDVISPTPGICLTNQVSRVFIILTMALNYPHIATKLAEEIEVGSTGVVAQWIFFALHIIKLVVITFFFYTGTVNPISFNPLSFYRTRSIIVGKNNKELTDILKSVGWIGARRAPYDAYRDVYYNYEFEKAGGAVAAYKLGILKKAAQPGVALTAGEGFQTPLKERFGGKTFAPMEESQKFLLSEEYFVQLEKDLKENINKCEDDVPKINAEIRRFRRFGLFESSEKLTRLVQLRKESALKIDDENEPSLKEKKNQ</sequence>
<evidence type="ECO:0000313" key="3">
    <source>
        <dbReference type="Proteomes" id="UP000006790"/>
    </source>
</evidence>
<dbReference type="OMA" id="IMLAWLY"/>
<dbReference type="AlphaFoldDB" id="G8JRA2"/>
<dbReference type="KEGG" id="erc:Ecym_3169"/>
<keyword evidence="1" id="KW-0472">Membrane</keyword>
<dbReference type="GO" id="GO:0005789">
    <property type="term" value="C:endoplasmic reticulum membrane"/>
    <property type="evidence" value="ECO:0007669"/>
    <property type="project" value="EnsemblFungi"/>
</dbReference>
<gene>
    <name evidence="2" type="ordered locus">Ecym_3169</name>
</gene>
<evidence type="ECO:0008006" key="4">
    <source>
        <dbReference type="Google" id="ProtNLM"/>
    </source>
</evidence>
<keyword evidence="1" id="KW-1133">Transmembrane helix</keyword>
<dbReference type="eggNOG" id="ENOG502QT03">
    <property type="taxonomic scope" value="Eukaryota"/>
</dbReference>
<keyword evidence="3" id="KW-1185">Reference proteome</keyword>
<protein>
    <recommendedName>
        <fullName evidence="4">Glucose-signaling factor 2</fullName>
    </recommendedName>
</protein>